<sequence>MSCVKQDAGTSTQHSDFFRFQHESVEERYKKCGLLNIILHIDICGKYKSTYNEQTRGKIRSNECDVKMSTISSAAKTPADIIKKTVSISEQSVVNIDSKLSRFSITTKVSGLYPGHDILMNRSKNLMNRSKKKPSTKQLVISAFVPR</sequence>
<evidence type="ECO:0000313" key="1">
    <source>
        <dbReference type="EMBL" id="PZC76005.1"/>
    </source>
</evidence>
<dbReference type="EMBL" id="KZ149973">
    <property type="protein sequence ID" value="PZC76005.1"/>
    <property type="molecule type" value="Genomic_DNA"/>
</dbReference>
<gene>
    <name evidence="1" type="primary">HaOG205256</name>
    <name evidence="1" type="ORF">B5X24_HaOG205256</name>
</gene>
<organism evidence="1 2">
    <name type="scientific">Helicoverpa armigera</name>
    <name type="common">Cotton bollworm</name>
    <name type="synonym">Heliothis armigera</name>
    <dbReference type="NCBI Taxonomy" id="29058"/>
    <lineage>
        <taxon>Eukaryota</taxon>
        <taxon>Metazoa</taxon>
        <taxon>Ecdysozoa</taxon>
        <taxon>Arthropoda</taxon>
        <taxon>Hexapoda</taxon>
        <taxon>Insecta</taxon>
        <taxon>Pterygota</taxon>
        <taxon>Neoptera</taxon>
        <taxon>Endopterygota</taxon>
        <taxon>Lepidoptera</taxon>
        <taxon>Glossata</taxon>
        <taxon>Ditrysia</taxon>
        <taxon>Noctuoidea</taxon>
        <taxon>Noctuidae</taxon>
        <taxon>Heliothinae</taxon>
        <taxon>Helicoverpa</taxon>
    </lineage>
</organism>
<dbReference type="AlphaFoldDB" id="A0A2W1BQW7"/>
<protein>
    <submittedName>
        <fullName evidence="1">Uncharacterized protein</fullName>
    </submittedName>
</protein>
<keyword evidence="2" id="KW-1185">Reference proteome</keyword>
<reference evidence="1 2" key="1">
    <citation type="journal article" date="2017" name="BMC Biol.">
        <title>Genomic innovations, transcriptional plasticity and gene loss underlying the evolution and divergence of two highly polyphagous and invasive Helicoverpa pest species.</title>
        <authorList>
            <person name="Pearce S.L."/>
            <person name="Clarke D.F."/>
            <person name="East P.D."/>
            <person name="Elfekih S."/>
            <person name="Gordon K.H."/>
            <person name="Jermiin L.S."/>
            <person name="McGaughran A."/>
            <person name="Oakeshott J.G."/>
            <person name="Papanikolaou A."/>
            <person name="Perera O.P."/>
            <person name="Rane R.V."/>
            <person name="Richards S."/>
            <person name="Tay W.T."/>
            <person name="Walsh T.K."/>
            <person name="Anderson A."/>
            <person name="Anderson C.J."/>
            <person name="Asgari S."/>
            <person name="Board P.G."/>
            <person name="Bretschneider A."/>
            <person name="Campbell P.M."/>
            <person name="Chertemps T."/>
            <person name="Christeller J.T."/>
            <person name="Coppin C.W."/>
            <person name="Downes S.J."/>
            <person name="Duan G."/>
            <person name="Farnsworth C.A."/>
            <person name="Good R.T."/>
            <person name="Han L.B."/>
            <person name="Han Y.C."/>
            <person name="Hatje K."/>
            <person name="Horne I."/>
            <person name="Huang Y.P."/>
            <person name="Hughes D.S."/>
            <person name="Jacquin-Joly E."/>
            <person name="James W."/>
            <person name="Jhangiani S."/>
            <person name="Kollmar M."/>
            <person name="Kuwar S.S."/>
            <person name="Li S."/>
            <person name="Liu N.Y."/>
            <person name="Maibeche M.T."/>
            <person name="Miller J.R."/>
            <person name="Montagne N."/>
            <person name="Perry T."/>
            <person name="Qu J."/>
            <person name="Song S.V."/>
            <person name="Sutton G.G."/>
            <person name="Vogel H."/>
            <person name="Walenz B.P."/>
            <person name="Xu W."/>
            <person name="Zhang H.J."/>
            <person name="Zou Z."/>
            <person name="Batterham P."/>
            <person name="Edwards O.R."/>
            <person name="Feyereisen R."/>
            <person name="Gibbs R.A."/>
            <person name="Heckel D.G."/>
            <person name="McGrath A."/>
            <person name="Robin C."/>
            <person name="Scherer S.E."/>
            <person name="Worley K.C."/>
            <person name="Wu Y.D."/>
        </authorList>
    </citation>
    <scope>NUCLEOTIDE SEQUENCE [LARGE SCALE GENOMIC DNA]</scope>
    <source>
        <strain evidence="1">Harm_GR_Male_#8</strain>
        <tissue evidence="1">Whole organism</tissue>
    </source>
</reference>
<name>A0A2W1BQW7_HELAM</name>
<evidence type="ECO:0000313" key="2">
    <source>
        <dbReference type="Proteomes" id="UP000249218"/>
    </source>
</evidence>
<proteinExistence type="predicted"/>
<accession>A0A2W1BQW7</accession>
<dbReference type="Proteomes" id="UP000249218">
    <property type="component" value="Unassembled WGS sequence"/>
</dbReference>